<evidence type="ECO:0000256" key="2">
    <source>
        <dbReference type="SAM" id="Coils"/>
    </source>
</evidence>
<keyword evidence="3" id="KW-1133">Transmembrane helix</keyword>
<dbReference type="InterPro" id="IPR008405">
    <property type="entry name" value="ApoL"/>
</dbReference>
<keyword evidence="2" id="KW-0175">Coiled coil</keyword>
<sequence>MHKKTTEGSLTGAALGAAGGITSIAGLCLAPFTFGASLALTGAGAAVGIVGGATSATYTITNMIKQKNLHETIEKIINDVQNTISAMTEQLRDIYDNIEEIEQLEETMKKESVTTARCATDISELKNEIGKVSALAVKGMLVFVQAANVAVDALWQHGLPKLPVFLQMLPKLHVCLEMLPKLPVCLYRLSKLPVCLQMPPNLQEELLAYFQLYLLFLMLFLLFNMQQSSQKSTNQQTTETKKISNQTL</sequence>
<keyword evidence="5" id="KW-1185">Reference proteome</keyword>
<feature type="coiled-coil region" evidence="2">
    <location>
        <begin position="84"/>
        <end position="111"/>
    </location>
</feature>
<comment type="similarity">
    <text evidence="1">Belongs to the apolipoprotein L family.</text>
</comment>
<dbReference type="AlphaFoldDB" id="A0A498NKB5"/>
<dbReference type="PANTHER" id="PTHR14096">
    <property type="entry name" value="APOLIPOPROTEIN L"/>
    <property type="match status" value="1"/>
</dbReference>
<dbReference type="GO" id="GO:0005576">
    <property type="term" value="C:extracellular region"/>
    <property type="evidence" value="ECO:0007669"/>
    <property type="project" value="InterPro"/>
</dbReference>
<dbReference type="GO" id="GO:0016020">
    <property type="term" value="C:membrane"/>
    <property type="evidence" value="ECO:0007669"/>
    <property type="project" value="TreeGrafter"/>
</dbReference>
<dbReference type="PANTHER" id="PTHR14096:SF28">
    <property type="entry name" value="APOLIPOPROTEIN L, 1-RELATED"/>
    <property type="match status" value="1"/>
</dbReference>
<comment type="caution">
    <text evidence="4">The sequence shown here is derived from an EMBL/GenBank/DDBJ whole genome shotgun (WGS) entry which is preliminary data.</text>
</comment>
<keyword evidence="3" id="KW-0812">Transmembrane</keyword>
<organism evidence="4 5">
    <name type="scientific">Labeo rohita</name>
    <name type="common">Indian major carp</name>
    <name type="synonym">Cyprinus rohita</name>
    <dbReference type="NCBI Taxonomy" id="84645"/>
    <lineage>
        <taxon>Eukaryota</taxon>
        <taxon>Metazoa</taxon>
        <taxon>Chordata</taxon>
        <taxon>Craniata</taxon>
        <taxon>Vertebrata</taxon>
        <taxon>Euteleostomi</taxon>
        <taxon>Actinopterygii</taxon>
        <taxon>Neopterygii</taxon>
        <taxon>Teleostei</taxon>
        <taxon>Ostariophysi</taxon>
        <taxon>Cypriniformes</taxon>
        <taxon>Cyprinidae</taxon>
        <taxon>Labeoninae</taxon>
        <taxon>Labeonini</taxon>
        <taxon>Labeo</taxon>
    </lineage>
</organism>
<keyword evidence="3" id="KW-0472">Membrane</keyword>
<feature type="transmembrane region" description="Helical" evidence="3">
    <location>
        <begin position="12"/>
        <end position="32"/>
    </location>
</feature>
<dbReference type="EMBL" id="QBIY01011385">
    <property type="protein sequence ID" value="RXN32372.1"/>
    <property type="molecule type" value="Genomic_DNA"/>
</dbReference>
<proteinExistence type="inferred from homology"/>
<feature type="transmembrane region" description="Helical" evidence="3">
    <location>
        <begin position="135"/>
        <end position="155"/>
    </location>
</feature>
<reference evidence="4 5" key="1">
    <citation type="submission" date="2018-03" db="EMBL/GenBank/DDBJ databases">
        <title>Draft genome sequence of Rohu Carp (Labeo rohita).</title>
        <authorList>
            <person name="Das P."/>
            <person name="Kushwaha B."/>
            <person name="Joshi C.G."/>
            <person name="Kumar D."/>
            <person name="Nagpure N.S."/>
            <person name="Sahoo L."/>
            <person name="Das S.P."/>
            <person name="Bit A."/>
            <person name="Patnaik S."/>
            <person name="Meher P.K."/>
            <person name="Jayasankar P."/>
            <person name="Koringa P.G."/>
            <person name="Patel N.V."/>
            <person name="Hinsu A.T."/>
            <person name="Kumar R."/>
            <person name="Pandey M."/>
            <person name="Agarwal S."/>
            <person name="Srivastava S."/>
            <person name="Singh M."/>
            <person name="Iquebal M.A."/>
            <person name="Jaiswal S."/>
            <person name="Angadi U.B."/>
            <person name="Kumar N."/>
            <person name="Raza M."/>
            <person name="Shah T.M."/>
            <person name="Rai A."/>
            <person name="Jena J.K."/>
        </authorList>
    </citation>
    <scope>NUCLEOTIDE SEQUENCE [LARGE SCALE GENOMIC DNA]</scope>
    <source>
        <strain evidence="4">DASCIFA01</strain>
        <tissue evidence="4">Testis</tissue>
    </source>
</reference>
<accession>A0A498NKB5</accession>
<evidence type="ECO:0000313" key="4">
    <source>
        <dbReference type="EMBL" id="RXN32372.1"/>
    </source>
</evidence>
<feature type="transmembrane region" description="Helical" evidence="3">
    <location>
        <begin position="206"/>
        <end position="223"/>
    </location>
</feature>
<dbReference type="Pfam" id="PF05461">
    <property type="entry name" value="ApoL"/>
    <property type="match status" value="1"/>
</dbReference>
<gene>
    <name evidence="4" type="ORF">ROHU_036115</name>
</gene>
<evidence type="ECO:0000256" key="1">
    <source>
        <dbReference type="ARBA" id="ARBA00010090"/>
    </source>
</evidence>
<evidence type="ECO:0000313" key="5">
    <source>
        <dbReference type="Proteomes" id="UP000290572"/>
    </source>
</evidence>
<dbReference type="GO" id="GO:0008289">
    <property type="term" value="F:lipid binding"/>
    <property type="evidence" value="ECO:0007669"/>
    <property type="project" value="InterPro"/>
</dbReference>
<dbReference type="GO" id="GO:0042157">
    <property type="term" value="P:lipoprotein metabolic process"/>
    <property type="evidence" value="ECO:0007669"/>
    <property type="project" value="InterPro"/>
</dbReference>
<name>A0A498NKB5_LABRO</name>
<dbReference type="GO" id="GO:0006869">
    <property type="term" value="P:lipid transport"/>
    <property type="evidence" value="ECO:0007669"/>
    <property type="project" value="InterPro"/>
</dbReference>
<dbReference type="Proteomes" id="UP000290572">
    <property type="component" value="Unassembled WGS sequence"/>
</dbReference>
<protein>
    <submittedName>
        <fullName evidence="4">Apolipo L3-like protein</fullName>
    </submittedName>
</protein>
<feature type="transmembrane region" description="Helical" evidence="3">
    <location>
        <begin position="38"/>
        <end position="60"/>
    </location>
</feature>
<evidence type="ECO:0000256" key="3">
    <source>
        <dbReference type="SAM" id="Phobius"/>
    </source>
</evidence>